<protein>
    <submittedName>
        <fullName evidence="2">Uncharacterized protein</fullName>
    </submittedName>
</protein>
<dbReference type="EMBL" id="KM982401">
    <property type="protein sequence ID" value="AKI78792.1"/>
    <property type="molecule type" value="Genomic_DNA"/>
</dbReference>
<organismHost>
    <name type="scientific">Acanthamoeba polyphaga</name>
    <name type="common">Amoeba</name>
    <dbReference type="NCBI Taxonomy" id="5757"/>
</organismHost>
<evidence type="ECO:0000256" key="1">
    <source>
        <dbReference type="SAM" id="Phobius"/>
    </source>
</evidence>
<dbReference type="Proteomes" id="UP000241474">
    <property type="component" value="Segment"/>
</dbReference>
<accession>A0A0G2Y4V7</accession>
<reference evidence="2 3" key="1">
    <citation type="submission" date="2014-10" db="EMBL/GenBank/DDBJ databases">
        <title>Pan-genome analysis of Brazilian lineage A amoebal mimiviruses.</title>
        <authorList>
            <person name="Assis F.L."/>
            <person name="Abrahao J.S."/>
            <person name="Kroon E.G."/>
            <person name="Dornas F.P."/>
            <person name="Andrade K.R."/>
            <person name="Borato P.V.M."/>
            <person name="Pilotto M.R."/>
            <person name="Benamar S."/>
            <person name="LaScola B."/>
            <person name="Colson P."/>
        </authorList>
    </citation>
    <scope>NUCLEOTIDE SEQUENCE [LARGE SCALE GENOMIC DNA]</scope>
    <source>
        <strain evidence="2 3">Oyster</strain>
    </source>
</reference>
<keyword evidence="1" id="KW-1133">Transmembrane helix</keyword>
<name>A0A0G2Y4V7_MIMIV</name>
<organism evidence="2 3">
    <name type="scientific">Acanthamoeba polyphaga mimivirus</name>
    <name type="common">APMV</name>
    <dbReference type="NCBI Taxonomy" id="212035"/>
    <lineage>
        <taxon>Viruses</taxon>
        <taxon>Varidnaviria</taxon>
        <taxon>Bamfordvirae</taxon>
        <taxon>Nucleocytoviricota</taxon>
        <taxon>Megaviricetes</taxon>
        <taxon>Imitervirales</taxon>
        <taxon>Mimiviridae</taxon>
        <taxon>Megamimivirinae</taxon>
        <taxon>Mimivirus</taxon>
        <taxon>Mimivirus bradfordmassiliense</taxon>
    </lineage>
</organism>
<proteinExistence type="predicted"/>
<keyword evidence="1" id="KW-0472">Membrane</keyword>
<evidence type="ECO:0000313" key="3">
    <source>
        <dbReference type="Proteomes" id="UP000241474"/>
    </source>
</evidence>
<keyword evidence="1" id="KW-0812">Transmembrane</keyword>
<sequence length="43" mass="4877">MYIHYCENHGMYVDKTSAGIAYGIYGIILGFIGIYVFCLSYCL</sequence>
<evidence type="ECO:0000313" key="2">
    <source>
        <dbReference type="EMBL" id="AKI78792.1"/>
    </source>
</evidence>
<feature type="transmembrane region" description="Helical" evidence="1">
    <location>
        <begin position="20"/>
        <end position="42"/>
    </location>
</feature>